<dbReference type="Pfam" id="PF03280">
    <property type="entry name" value="Lipase_chap"/>
    <property type="match status" value="1"/>
</dbReference>
<keyword evidence="17" id="KW-0175">Coiled coil</keyword>
<feature type="coiled-coil region" evidence="17">
    <location>
        <begin position="260"/>
        <end position="287"/>
    </location>
</feature>
<keyword evidence="10 16" id="KW-0443">Lipid metabolism</keyword>
<dbReference type="Proteomes" id="UP000198706">
    <property type="component" value="Unassembled WGS sequence"/>
</dbReference>
<keyword evidence="12 16" id="KW-0143">Chaperone</keyword>
<dbReference type="NCBIfam" id="NF002334">
    <property type="entry name" value="PRK01294.1-2"/>
    <property type="match status" value="1"/>
</dbReference>
<evidence type="ECO:0000256" key="11">
    <source>
        <dbReference type="ARBA" id="ARBA00023136"/>
    </source>
</evidence>
<evidence type="ECO:0000256" key="16">
    <source>
        <dbReference type="HAMAP-Rule" id="MF_00790"/>
    </source>
</evidence>
<feature type="chain" id="PRO_5011484079" description="Lipase chaperone" evidence="19">
    <location>
        <begin position="22"/>
        <end position="337"/>
    </location>
</feature>
<comment type="function">
    <text evidence="1 16">May be involved in the folding of the extracellular lipase during its passage through the periplasm.</text>
</comment>
<evidence type="ECO:0000256" key="8">
    <source>
        <dbReference type="ARBA" id="ARBA00022963"/>
    </source>
</evidence>
<dbReference type="GO" id="GO:0016042">
    <property type="term" value="P:lipid catabolic process"/>
    <property type="evidence" value="ECO:0007669"/>
    <property type="project" value="UniProtKB-UniRule"/>
</dbReference>
<feature type="region of interest" description="Disordered" evidence="18">
    <location>
        <begin position="29"/>
        <end position="54"/>
    </location>
</feature>
<evidence type="ECO:0000256" key="9">
    <source>
        <dbReference type="ARBA" id="ARBA00022989"/>
    </source>
</evidence>
<dbReference type="AlphaFoldDB" id="A0A1G8XBJ0"/>
<evidence type="ECO:0000256" key="15">
    <source>
        <dbReference type="ARBA" id="ARBA00033028"/>
    </source>
</evidence>
<dbReference type="GO" id="GO:0005886">
    <property type="term" value="C:plasma membrane"/>
    <property type="evidence" value="ECO:0007669"/>
    <property type="project" value="UniProtKB-SubCell"/>
</dbReference>
<evidence type="ECO:0000256" key="3">
    <source>
        <dbReference type="ARBA" id="ARBA00010358"/>
    </source>
</evidence>
<feature type="signal peptide" evidence="19">
    <location>
        <begin position="1"/>
        <end position="21"/>
    </location>
</feature>
<keyword evidence="6 16" id="KW-0997">Cell inner membrane</keyword>
<protein>
    <recommendedName>
        <fullName evidence="4 16">Lipase chaperone</fullName>
    </recommendedName>
    <alternativeName>
        <fullName evidence="16">Lipase activator protein</fullName>
    </alternativeName>
    <alternativeName>
        <fullName evidence="15 16">Lipase foldase</fullName>
    </alternativeName>
    <alternativeName>
        <fullName evidence="13 16">Lipase helper protein</fullName>
    </alternativeName>
    <alternativeName>
        <fullName evidence="14 16">Lipase modulator</fullName>
    </alternativeName>
</protein>
<keyword evidence="21" id="KW-1185">Reference proteome</keyword>
<name>A0A1G8XBJ0_9PSED</name>
<evidence type="ECO:0000256" key="13">
    <source>
        <dbReference type="ARBA" id="ARBA00030948"/>
    </source>
</evidence>
<keyword evidence="5 16" id="KW-1003">Cell membrane</keyword>
<dbReference type="GO" id="GO:0051082">
    <property type="term" value="F:unfolded protein binding"/>
    <property type="evidence" value="ECO:0007669"/>
    <property type="project" value="UniProtKB-UniRule"/>
</dbReference>
<proteinExistence type="inferred from homology"/>
<dbReference type="HAMAP" id="MF_00790">
    <property type="entry name" value="Lipase_chap"/>
    <property type="match status" value="1"/>
</dbReference>
<reference evidence="20 21" key="1">
    <citation type="submission" date="2016-10" db="EMBL/GenBank/DDBJ databases">
        <authorList>
            <person name="de Groot N.N."/>
        </authorList>
    </citation>
    <scope>NUCLEOTIDE SEQUENCE [LARGE SCALE GENOMIC DNA]</scope>
    <source>
        <strain evidence="20 21">JCM 21544</strain>
    </source>
</reference>
<gene>
    <name evidence="16" type="primary">lifO</name>
    <name evidence="20" type="ORF">SAMN05216186_103134</name>
</gene>
<keyword evidence="8 16" id="KW-0442">Lipid degradation</keyword>
<sequence length="337" mass="37159">MKKLLLLPPLVFVGCVALVLALPPPVATTGAKAPQANTPTTTIPSPAPAAPLTPERALATPSSLAGTQVDGIFRVDANGDLLISEDIRRIFDYFLSSVGEESLARSLERLRAYIAGQLEQPAEAQALALLDQYLTYKRELVLLERNLPQLADLEALRHREQAVQALRARLFSDEVRQAFFSREEAYNRFTLERLAIQQDASLDAAGKAAAVDRLRESLPEELQANVLPQLQADLRNRTSELRAQGASAEQIRQLRLQLVGADATQRLEELDRKRDAWKQRVRAYSEAKAEIDANPGLSASDREAAIRQLAEDSFDEHERLRLDAAEQLTVAKDANGA</sequence>
<dbReference type="RefSeq" id="WP_084333760.1">
    <property type="nucleotide sequence ID" value="NZ_FNFD01000003.1"/>
</dbReference>
<dbReference type="SUPFAM" id="SSF158855">
    <property type="entry name" value="Lipase chaperone-like"/>
    <property type="match status" value="1"/>
</dbReference>
<evidence type="ECO:0000256" key="12">
    <source>
        <dbReference type="ARBA" id="ARBA00023186"/>
    </source>
</evidence>
<dbReference type="STRING" id="137658.SAMN05216186_103134"/>
<keyword evidence="7 16" id="KW-0812">Transmembrane</keyword>
<evidence type="ECO:0000256" key="19">
    <source>
        <dbReference type="SAM" id="SignalP"/>
    </source>
</evidence>
<evidence type="ECO:0000256" key="17">
    <source>
        <dbReference type="SAM" id="Coils"/>
    </source>
</evidence>
<keyword evidence="9 16" id="KW-1133">Transmembrane helix</keyword>
<evidence type="ECO:0000256" key="4">
    <source>
        <dbReference type="ARBA" id="ARBA00019692"/>
    </source>
</evidence>
<dbReference type="EMBL" id="FNFD01000003">
    <property type="protein sequence ID" value="SDJ87853.1"/>
    <property type="molecule type" value="Genomic_DNA"/>
</dbReference>
<dbReference type="GO" id="GO:0006457">
    <property type="term" value="P:protein folding"/>
    <property type="evidence" value="ECO:0007669"/>
    <property type="project" value="UniProtKB-UniRule"/>
</dbReference>
<keyword evidence="19" id="KW-0732">Signal</keyword>
<evidence type="ECO:0000256" key="2">
    <source>
        <dbReference type="ARBA" id="ARBA00004383"/>
    </source>
</evidence>
<accession>A0A1G8XBJ0</accession>
<organism evidence="20 21">
    <name type="scientific">Pseudomonas indica</name>
    <dbReference type="NCBI Taxonomy" id="137658"/>
    <lineage>
        <taxon>Bacteria</taxon>
        <taxon>Pseudomonadati</taxon>
        <taxon>Pseudomonadota</taxon>
        <taxon>Gammaproteobacteria</taxon>
        <taxon>Pseudomonadales</taxon>
        <taxon>Pseudomonadaceae</taxon>
        <taxon>Pseudomonas</taxon>
    </lineage>
</organism>
<evidence type="ECO:0000256" key="10">
    <source>
        <dbReference type="ARBA" id="ARBA00023098"/>
    </source>
</evidence>
<evidence type="ECO:0000256" key="14">
    <source>
        <dbReference type="ARBA" id="ARBA00031542"/>
    </source>
</evidence>
<evidence type="ECO:0000313" key="21">
    <source>
        <dbReference type="Proteomes" id="UP000198706"/>
    </source>
</evidence>
<evidence type="ECO:0000256" key="18">
    <source>
        <dbReference type="SAM" id="MobiDB-lite"/>
    </source>
</evidence>
<evidence type="ECO:0000313" key="20">
    <source>
        <dbReference type="EMBL" id="SDJ87853.1"/>
    </source>
</evidence>
<dbReference type="PROSITE" id="PS51257">
    <property type="entry name" value="PROKAR_LIPOPROTEIN"/>
    <property type="match status" value="1"/>
</dbReference>
<evidence type="ECO:0000256" key="1">
    <source>
        <dbReference type="ARBA" id="ARBA00003280"/>
    </source>
</evidence>
<evidence type="ECO:0000256" key="6">
    <source>
        <dbReference type="ARBA" id="ARBA00022519"/>
    </source>
</evidence>
<evidence type="ECO:0000256" key="7">
    <source>
        <dbReference type="ARBA" id="ARBA00022692"/>
    </source>
</evidence>
<keyword evidence="11 16" id="KW-0472">Membrane</keyword>
<evidence type="ECO:0000256" key="5">
    <source>
        <dbReference type="ARBA" id="ARBA00022475"/>
    </source>
</evidence>
<comment type="similarity">
    <text evidence="3 16">Belongs to the lipase chaperone family.</text>
</comment>
<dbReference type="InterPro" id="IPR004961">
    <property type="entry name" value="Lipase_chaperone"/>
</dbReference>
<comment type="subcellular location">
    <subcellularLocation>
        <location evidence="2">Cell inner membrane</location>
        <topology evidence="2">Single-pass membrane protein</topology>
        <orientation evidence="2">Periplasmic side</orientation>
    </subcellularLocation>
</comment>